<gene>
    <name evidence="6" type="ORF">FC89_GL002423</name>
</gene>
<dbReference type="InterPro" id="IPR038718">
    <property type="entry name" value="SNF2-like_sf"/>
</dbReference>
<dbReference type="AlphaFoldDB" id="A0A0R1VKZ0"/>
<dbReference type="InterPro" id="IPR007527">
    <property type="entry name" value="Znf_SWIM"/>
</dbReference>
<evidence type="ECO:0000259" key="5">
    <source>
        <dbReference type="PROSITE" id="PS51194"/>
    </source>
</evidence>
<keyword evidence="2" id="KW-0862">Zinc</keyword>
<feature type="domain" description="Helicase ATP-binding" evidence="4">
    <location>
        <begin position="780"/>
        <end position="945"/>
    </location>
</feature>
<proteinExistence type="predicted"/>
<feature type="domain" description="Helicase C-terminal" evidence="5">
    <location>
        <begin position="1073"/>
        <end position="1223"/>
    </location>
</feature>
<dbReference type="STRING" id="1423750.FC89_GL002423"/>
<dbReference type="InterPro" id="IPR013663">
    <property type="entry name" value="Helicase_SWF/SNF/SWI_bac"/>
</dbReference>
<dbReference type="OrthoDB" id="9760715at2"/>
<dbReference type="PROSITE" id="PS51192">
    <property type="entry name" value="HELICASE_ATP_BIND_1"/>
    <property type="match status" value="1"/>
</dbReference>
<accession>A0A0R1VKZ0</accession>
<dbReference type="Gene3D" id="3.40.50.300">
    <property type="entry name" value="P-loop containing nucleotide triphosphate hydrolases"/>
    <property type="match status" value="1"/>
</dbReference>
<keyword evidence="1" id="KW-0378">Hydrolase</keyword>
<dbReference type="Pfam" id="PF00271">
    <property type="entry name" value="Helicase_C"/>
    <property type="match status" value="1"/>
</dbReference>
<dbReference type="InterPro" id="IPR049730">
    <property type="entry name" value="SNF2/RAD54-like_C"/>
</dbReference>
<keyword evidence="2" id="KW-0863">Zinc-finger</keyword>
<dbReference type="CDD" id="cd18012">
    <property type="entry name" value="DEXQc_arch_SWI2_SNF2"/>
    <property type="match status" value="1"/>
</dbReference>
<dbReference type="SMART" id="SM00490">
    <property type="entry name" value="HELICc"/>
    <property type="match status" value="1"/>
</dbReference>
<feature type="domain" description="SWIM-type" evidence="3">
    <location>
        <begin position="47"/>
        <end position="86"/>
    </location>
</feature>
<dbReference type="SUPFAM" id="SSF52540">
    <property type="entry name" value="P-loop containing nucleoside triphosphate hydrolases"/>
    <property type="match status" value="2"/>
</dbReference>
<dbReference type="CDD" id="cd18793">
    <property type="entry name" value="SF2_C_SNF"/>
    <property type="match status" value="1"/>
</dbReference>
<dbReference type="EMBL" id="AZGB01000030">
    <property type="protein sequence ID" value="KRM04020.1"/>
    <property type="molecule type" value="Genomic_DNA"/>
</dbReference>
<dbReference type="InterPro" id="IPR014001">
    <property type="entry name" value="Helicase_ATP-bd"/>
</dbReference>
<evidence type="ECO:0000259" key="4">
    <source>
        <dbReference type="PROSITE" id="PS51192"/>
    </source>
</evidence>
<keyword evidence="6" id="KW-0418">Kinase</keyword>
<protein>
    <submittedName>
        <fullName evidence="6">Non-specific serine threonine protein kinase</fullName>
    </submittedName>
</protein>
<reference evidence="6 7" key="1">
    <citation type="journal article" date="2015" name="Genome Announc.">
        <title>Expanding the biotechnology potential of lactobacilli through comparative genomics of 213 strains and associated genera.</title>
        <authorList>
            <person name="Sun Z."/>
            <person name="Harris H.M."/>
            <person name="McCann A."/>
            <person name="Guo C."/>
            <person name="Argimon S."/>
            <person name="Zhang W."/>
            <person name="Yang X."/>
            <person name="Jeffery I.B."/>
            <person name="Cooney J.C."/>
            <person name="Kagawa T.F."/>
            <person name="Liu W."/>
            <person name="Song Y."/>
            <person name="Salvetti E."/>
            <person name="Wrobel A."/>
            <person name="Rasinkangas P."/>
            <person name="Parkhill J."/>
            <person name="Rea M.C."/>
            <person name="O'Sullivan O."/>
            <person name="Ritari J."/>
            <person name="Douillard F.P."/>
            <person name="Paul Ross R."/>
            <person name="Yang R."/>
            <person name="Briner A.E."/>
            <person name="Felis G.E."/>
            <person name="de Vos W.M."/>
            <person name="Barrangou R."/>
            <person name="Klaenhammer T.R."/>
            <person name="Caufield P.W."/>
            <person name="Cui Y."/>
            <person name="Zhang H."/>
            <person name="O'Toole P.W."/>
        </authorList>
    </citation>
    <scope>NUCLEOTIDE SEQUENCE [LARGE SCALE GENOMIC DNA]</scope>
    <source>
        <strain evidence="6 7">DSM 18630</strain>
    </source>
</reference>
<dbReference type="GeneID" id="98320073"/>
<dbReference type="PROSITE" id="PS50966">
    <property type="entry name" value="ZF_SWIM"/>
    <property type="match status" value="1"/>
</dbReference>
<dbReference type="PROSITE" id="PS51194">
    <property type="entry name" value="HELICASE_CTER"/>
    <property type="match status" value="1"/>
</dbReference>
<dbReference type="SMART" id="SM00487">
    <property type="entry name" value="DEXDc"/>
    <property type="match status" value="1"/>
</dbReference>
<evidence type="ECO:0000313" key="7">
    <source>
        <dbReference type="Proteomes" id="UP000051451"/>
    </source>
</evidence>
<keyword evidence="6" id="KW-0808">Transferase</keyword>
<evidence type="ECO:0000256" key="1">
    <source>
        <dbReference type="ARBA" id="ARBA00022801"/>
    </source>
</evidence>
<dbReference type="InterPro" id="IPR001650">
    <property type="entry name" value="Helicase_C-like"/>
</dbReference>
<dbReference type="GO" id="GO:0016301">
    <property type="term" value="F:kinase activity"/>
    <property type="evidence" value="ECO:0007669"/>
    <property type="project" value="UniProtKB-KW"/>
</dbReference>
<dbReference type="PATRIC" id="fig|1423750.3.peg.2465"/>
<dbReference type="Gene3D" id="3.40.50.10810">
    <property type="entry name" value="Tandem AAA-ATPase domain"/>
    <property type="match status" value="1"/>
</dbReference>
<dbReference type="PANTHER" id="PTHR10799">
    <property type="entry name" value="SNF2/RAD54 HELICASE FAMILY"/>
    <property type="match status" value="1"/>
</dbReference>
<keyword evidence="2" id="KW-0479">Metal-binding</keyword>
<organism evidence="6 7">
    <name type="scientific">Liquorilactobacillus ghanensis DSM 18630</name>
    <dbReference type="NCBI Taxonomy" id="1423750"/>
    <lineage>
        <taxon>Bacteria</taxon>
        <taxon>Bacillati</taxon>
        <taxon>Bacillota</taxon>
        <taxon>Bacilli</taxon>
        <taxon>Lactobacillales</taxon>
        <taxon>Lactobacillaceae</taxon>
        <taxon>Liquorilactobacillus</taxon>
    </lineage>
</organism>
<dbReference type="InterPro" id="IPR000330">
    <property type="entry name" value="SNF2_N"/>
</dbReference>
<dbReference type="RefSeq" id="WP_057872758.1">
    <property type="nucleotide sequence ID" value="NZ_AZGB01000030.1"/>
</dbReference>
<comment type="caution">
    <text evidence="6">The sequence shown here is derived from an EMBL/GenBank/DDBJ whole genome shotgun (WGS) entry which is preliminary data.</text>
</comment>
<keyword evidence="7" id="KW-1185">Reference proteome</keyword>
<name>A0A0R1VKZ0_9LACO</name>
<dbReference type="GO" id="GO:0016787">
    <property type="term" value="F:hydrolase activity"/>
    <property type="evidence" value="ECO:0007669"/>
    <property type="project" value="UniProtKB-KW"/>
</dbReference>
<dbReference type="InterPro" id="IPR027417">
    <property type="entry name" value="P-loop_NTPase"/>
</dbReference>
<evidence type="ECO:0000256" key="2">
    <source>
        <dbReference type="PROSITE-ProRule" id="PRU00325"/>
    </source>
</evidence>
<sequence length="1232" mass="141230">MINWKNMFSDQILKRGQRYFKQKRVENLRYDKYRHAWTAAVHGTRTYRVKIYVDHKGNLQREGCSCPFAAKGYACKHLVAVFCALESLAEVVGTDHGINILPKKKATYNLLSKLQRQVRQQLTADYYFDLNKILANLKINDEVFQGAQQLDENPDFVASQIKLDYVRDPDSSVFSSKREQVIKAVSEHNMIQNAVYVMLGRDRVMKTFCSICYQTDTFCEHTTNLLLHLVTEILKNNPGDYTDYQGSMLLADLKHAKDEQLSKNIPAVDSKKKVSLLPELVAYSNKSLALRLKVGEAGKRLYRVKDLPRLLQDFTNGATVRLGKKQILTLRVEDLTPAAFTVYDFLRRNLLALLDLQTSLEKNDLNDQNLSESLRLPEYGKSALLLGPAALDDFYATFQGKKVIFINRNARETTHLQLTDHQLKLIIELKKVYGKNKSFQGLKFATQIPPVFLGRRTAYYVADQHFHRISLAQADLIKPLLNHDYDDKFTAVIGKQNLAEFYYYYLPDWLADPNINVIQPQLTTAELPPKAEFTFLLDMSKQQLTCQVLVAYHNKQLNLLDSAASLWYRNRRYEKKVQQQLQTFFSEIDEVNKKFMLSFSDEQLYDLLTQVIPHLQSQGTVKVSAALKNISIISAPKVTVGVKLQGNLVDLSLNSQDFTAAQLQQIFQQYQLKKKFYRLPNGSFVDLENENLQSITQLQQSLDLPTKSLFTGHNQLGANRAFFLDQCLKNNQVNLELKTDQQFQQLIKRFEKLEQQKFTLPNLLQATLRPYQKIGYQWLRTLATSYFGGILADEMGLGKTIQVITLLLANQQEKFVAHASSLIVTPASLVYNWQAELAKFAPSLRVKLITGTQKQRQQQLQALAEDPVDVVITSYDLLKRDLEQYQSFNFAFEIIDEAQYIKNPRTSAAKAVKKIKSQVRFALTGTPIENGLSELWSIFDFLMPGFLGTYHDFLSSFENPIIKEQQKSVQQKLNQLVAPFILRRLKRQVLKDLPEKIEQVYLVEMENKQRTLYQAQTSSLKKRIQSQSEQEVKQSKIQILAGLTKLREICCDPALIFANYQQVSAKRKACLELLSQAVADEHKILIFSQFTSLLKLLAKDLQRQGWDYYELFGTTPKKERIALANKFNHDQVPIFLISLKAGGTGLNLTGADMVIHFDPWWNIAAQNQATDRAHRIGQQNKVNVYSLISKNSIEEKVLQLQQAKKQLADNLLNNQKITSGSLTKQDLLQILQ</sequence>
<dbReference type="GO" id="GO:0008270">
    <property type="term" value="F:zinc ion binding"/>
    <property type="evidence" value="ECO:0007669"/>
    <property type="project" value="UniProtKB-KW"/>
</dbReference>
<dbReference type="Pfam" id="PF00176">
    <property type="entry name" value="SNF2-rel_dom"/>
    <property type="match status" value="1"/>
</dbReference>
<dbReference type="Proteomes" id="UP000051451">
    <property type="component" value="Unassembled WGS sequence"/>
</dbReference>
<evidence type="ECO:0000259" key="3">
    <source>
        <dbReference type="PROSITE" id="PS50966"/>
    </source>
</evidence>
<dbReference type="GO" id="GO:0005524">
    <property type="term" value="F:ATP binding"/>
    <property type="evidence" value="ECO:0007669"/>
    <property type="project" value="InterPro"/>
</dbReference>
<dbReference type="Pfam" id="PF08455">
    <property type="entry name" value="SNF2_assoc"/>
    <property type="match status" value="1"/>
</dbReference>
<evidence type="ECO:0000313" key="6">
    <source>
        <dbReference type="EMBL" id="KRM04020.1"/>
    </source>
</evidence>